<dbReference type="SUPFAM" id="SSF89447">
    <property type="entry name" value="AbrB/MazE/MraZ-like"/>
    <property type="match status" value="1"/>
</dbReference>
<dbReference type="EMBL" id="LT670847">
    <property type="protein sequence ID" value="SHM19972.1"/>
    <property type="molecule type" value="Genomic_DNA"/>
</dbReference>
<proteinExistence type="predicted"/>
<dbReference type="InParanoid" id="A0A1M7GUC7"/>
<dbReference type="Pfam" id="PF15937">
    <property type="entry name" value="PrlF_antitoxin"/>
    <property type="match status" value="1"/>
</dbReference>
<protein>
    <submittedName>
        <fullName evidence="2">Antitoxin PrlF</fullName>
    </submittedName>
</protein>
<dbReference type="GO" id="GO:0097351">
    <property type="term" value="F:toxin sequestering activity"/>
    <property type="evidence" value="ECO:0007669"/>
    <property type="project" value="InterPro"/>
</dbReference>
<feature type="region of interest" description="Disordered" evidence="1">
    <location>
        <begin position="1"/>
        <end position="29"/>
    </location>
</feature>
<name>A0A1M7GUC7_9GAMM</name>
<dbReference type="InterPro" id="IPR031848">
    <property type="entry name" value="PrlF_antitoxin"/>
</dbReference>
<gene>
    <name evidence="2" type="ORF">SAMN05878437_1738</name>
</gene>
<evidence type="ECO:0000256" key="1">
    <source>
        <dbReference type="SAM" id="MobiDB-lite"/>
    </source>
</evidence>
<dbReference type="GO" id="GO:0003700">
    <property type="term" value="F:DNA-binding transcription factor activity"/>
    <property type="evidence" value="ECO:0007669"/>
    <property type="project" value="InterPro"/>
</dbReference>
<organism evidence="2 3">
    <name type="scientific">Vreelandella subglaciescola</name>
    <dbReference type="NCBI Taxonomy" id="29571"/>
    <lineage>
        <taxon>Bacteria</taxon>
        <taxon>Pseudomonadati</taxon>
        <taxon>Pseudomonadota</taxon>
        <taxon>Gammaproteobacteria</taxon>
        <taxon>Oceanospirillales</taxon>
        <taxon>Halomonadaceae</taxon>
        <taxon>Vreelandella</taxon>
    </lineage>
</organism>
<dbReference type="STRING" id="29571.SAMN05878437_1738"/>
<keyword evidence="3" id="KW-1185">Reference proteome</keyword>
<dbReference type="GO" id="GO:0001558">
    <property type="term" value="P:regulation of cell growth"/>
    <property type="evidence" value="ECO:0007669"/>
    <property type="project" value="InterPro"/>
</dbReference>
<evidence type="ECO:0000313" key="3">
    <source>
        <dbReference type="Proteomes" id="UP000190911"/>
    </source>
</evidence>
<sequence length="120" mass="13246">MMNTATESQATMQAATIEDSSALTDRNQTTVPASIRKALHLGRRDRIRYEVRSNGEVVMSRAERSPDPAMASFLAFLEQDMQAHPQNIRPVTASSLAEAQRLTAGMEPDLDEALPEDDDE</sequence>
<dbReference type="Gene3D" id="2.10.260.10">
    <property type="match status" value="1"/>
</dbReference>
<dbReference type="AlphaFoldDB" id="A0A1M7GUC7"/>
<accession>A0A1M7GUC7</accession>
<dbReference type="Proteomes" id="UP000190911">
    <property type="component" value="Chromosome I"/>
</dbReference>
<evidence type="ECO:0000313" key="2">
    <source>
        <dbReference type="EMBL" id="SHM19972.1"/>
    </source>
</evidence>
<dbReference type="InterPro" id="IPR037914">
    <property type="entry name" value="SpoVT-AbrB_sf"/>
</dbReference>
<reference evidence="2 3" key="1">
    <citation type="submission" date="2016-11" db="EMBL/GenBank/DDBJ databases">
        <authorList>
            <person name="Jaros S."/>
            <person name="Januszkiewicz K."/>
            <person name="Wedrychowicz H."/>
        </authorList>
    </citation>
    <scope>NUCLEOTIDE SEQUENCE [LARGE SCALE GENOMIC DNA]</scope>
    <source>
        <strain evidence="2 3">ACAM 12</strain>
    </source>
</reference>
<dbReference type="FunCoup" id="A0A1M7GUC7">
    <property type="interactions" value="20"/>
</dbReference>